<feature type="binding site" evidence="4">
    <location>
        <position position="171"/>
    </location>
    <ligand>
        <name>molybdate</name>
        <dbReference type="ChEBI" id="CHEBI:36264"/>
    </ligand>
</feature>
<dbReference type="OrthoDB" id="9785015at2"/>
<dbReference type="Pfam" id="PF13531">
    <property type="entry name" value="SBP_bac_11"/>
    <property type="match status" value="1"/>
</dbReference>
<keyword evidence="4" id="KW-0500">Molybdenum</keyword>
<evidence type="ECO:0000256" key="3">
    <source>
        <dbReference type="ARBA" id="ARBA00022729"/>
    </source>
</evidence>
<reference evidence="5 6" key="1">
    <citation type="submission" date="2018-02" db="EMBL/GenBank/DDBJ databases">
        <title>Genome sequences of Apibacter spp., gut symbionts of Asian honey bees.</title>
        <authorList>
            <person name="Kwong W.K."/>
            <person name="Steele M.I."/>
            <person name="Moran N.A."/>
        </authorList>
    </citation>
    <scope>NUCLEOTIDE SEQUENCE [LARGE SCALE GENOMIC DNA]</scope>
    <source>
        <strain evidence="6">wkB301</strain>
    </source>
</reference>
<dbReference type="Proteomes" id="UP000238042">
    <property type="component" value="Unassembled WGS sequence"/>
</dbReference>
<dbReference type="SUPFAM" id="SSF53850">
    <property type="entry name" value="Periplasmic binding protein-like II"/>
    <property type="match status" value="1"/>
</dbReference>
<accession>A0A2S8AAC9</accession>
<organism evidence="5 6">
    <name type="scientific">Apibacter adventoris</name>
    <dbReference type="NCBI Taxonomy" id="1679466"/>
    <lineage>
        <taxon>Bacteria</taxon>
        <taxon>Pseudomonadati</taxon>
        <taxon>Bacteroidota</taxon>
        <taxon>Flavobacteriia</taxon>
        <taxon>Flavobacteriales</taxon>
        <taxon>Weeksellaceae</taxon>
        <taxon>Apibacter</taxon>
    </lineage>
</organism>
<dbReference type="InterPro" id="IPR044084">
    <property type="entry name" value="AvModA-like_subst-bd"/>
</dbReference>
<evidence type="ECO:0000313" key="5">
    <source>
        <dbReference type="EMBL" id="PQL91548.1"/>
    </source>
</evidence>
<dbReference type="GO" id="GO:0015689">
    <property type="term" value="P:molybdate ion transport"/>
    <property type="evidence" value="ECO:0007669"/>
    <property type="project" value="InterPro"/>
</dbReference>
<dbReference type="EMBL" id="PSZM01000040">
    <property type="protein sequence ID" value="PQL91548.1"/>
    <property type="molecule type" value="Genomic_DNA"/>
</dbReference>
<name>A0A2S8AAC9_9FLAO</name>
<evidence type="ECO:0000313" key="6">
    <source>
        <dbReference type="Proteomes" id="UP000238042"/>
    </source>
</evidence>
<dbReference type="Gene3D" id="3.40.190.10">
    <property type="entry name" value="Periplasmic binding protein-like II"/>
    <property type="match status" value="2"/>
</dbReference>
<dbReference type="InterPro" id="IPR005950">
    <property type="entry name" value="ModA"/>
</dbReference>
<evidence type="ECO:0000256" key="4">
    <source>
        <dbReference type="PIRSR" id="PIRSR004846-1"/>
    </source>
</evidence>
<dbReference type="NCBIfam" id="TIGR01256">
    <property type="entry name" value="modA"/>
    <property type="match status" value="1"/>
</dbReference>
<protein>
    <submittedName>
        <fullName evidence="5">Molybdate ABC transporter substrate-binding protein</fullName>
    </submittedName>
</protein>
<dbReference type="PANTHER" id="PTHR30632:SF14">
    <property type="entry name" value="TUNGSTATE_MOLYBDATE_CHROMATE-BINDING PROTEIN MODA"/>
    <property type="match status" value="1"/>
</dbReference>
<sequence>MKRKFYLILILLAVILAIFLPRFFTYNHKVTIAAAANLRYVLEEIKNQYKKEYPKAEIQITYGSSGTLTQQILNGAPFTLFMSADTKFPEKITKQGFAASSIKTYAYGKVAMWSSSQEVSKGLHLVFSPEVKKIAIANPDNAPYGSNTVKALASQQLYNKITKKIVWGENINQTAQFAFSGNAEIGFIALSLALSPEMKNKGRYYVLPREICPWVEQAAVLIKGGQDDEETLRFFKYINSPACNSIWEKYGYGLP</sequence>
<dbReference type="PANTHER" id="PTHR30632">
    <property type="entry name" value="MOLYBDATE-BINDING PERIPLASMIC PROTEIN"/>
    <property type="match status" value="1"/>
</dbReference>
<keyword evidence="6" id="KW-1185">Reference proteome</keyword>
<evidence type="ECO:0000256" key="2">
    <source>
        <dbReference type="ARBA" id="ARBA00022723"/>
    </source>
</evidence>
<gene>
    <name evidence="5" type="primary">modA</name>
    <name evidence="5" type="ORF">C4S77_06980</name>
</gene>
<feature type="binding site" evidence="4">
    <location>
        <position position="65"/>
    </location>
    <ligand>
        <name>molybdate</name>
        <dbReference type="ChEBI" id="CHEBI:36264"/>
    </ligand>
</feature>
<dbReference type="CDD" id="cd13539">
    <property type="entry name" value="PBP2_AvModA"/>
    <property type="match status" value="1"/>
</dbReference>
<keyword evidence="2 4" id="KW-0479">Metal-binding</keyword>
<proteinExistence type="inferred from homology"/>
<dbReference type="GO" id="GO:0030973">
    <property type="term" value="F:molybdate ion binding"/>
    <property type="evidence" value="ECO:0007669"/>
    <property type="project" value="InterPro"/>
</dbReference>
<dbReference type="RefSeq" id="WP_105246954.1">
    <property type="nucleotide sequence ID" value="NZ_PSZM01000040.1"/>
</dbReference>
<dbReference type="InterPro" id="IPR050682">
    <property type="entry name" value="ModA/WtpA"/>
</dbReference>
<evidence type="ECO:0000256" key="1">
    <source>
        <dbReference type="ARBA" id="ARBA00009175"/>
    </source>
</evidence>
<keyword evidence="3" id="KW-0732">Signal</keyword>
<dbReference type="AlphaFoldDB" id="A0A2S8AAC9"/>
<comment type="similarity">
    <text evidence="1">Belongs to the bacterial solute-binding protein ModA family.</text>
</comment>
<dbReference type="PIRSF" id="PIRSF004846">
    <property type="entry name" value="ModA"/>
    <property type="match status" value="1"/>
</dbReference>
<dbReference type="GO" id="GO:0046872">
    <property type="term" value="F:metal ion binding"/>
    <property type="evidence" value="ECO:0007669"/>
    <property type="project" value="UniProtKB-KW"/>
</dbReference>
<comment type="caution">
    <text evidence="5">The sequence shown here is derived from an EMBL/GenBank/DDBJ whole genome shotgun (WGS) entry which is preliminary data.</text>
</comment>